<dbReference type="Gene3D" id="3.40.50.720">
    <property type="entry name" value="NAD(P)-binding Rossmann-like Domain"/>
    <property type="match status" value="1"/>
</dbReference>
<dbReference type="EMBL" id="FN649760">
    <property type="protein sequence ID" value="CBJ34044.1"/>
    <property type="molecule type" value="Genomic_DNA"/>
</dbReference>
<dbReference type="AlphaFoldDB" id="D7G8L2"/>
<evidence type="ECO:0000313" key="3">
    <source>
        <dbReference type="EMBL" id="CBJ34044.1"/>
    </source>
</evidence>
<feature type="region of interest" description="Disordered" evidence="1">
    <location>
        <begin position="147"/>
        <end position="176"/>
    </location>
</feature>
<dbReference type="InterPro" id="IPR035985">
    <property type="entry name" value="Ubiquitin-activating_enz"/>
</dbReference>
<feature type="compositionally biased region" description="Basic and acidic residues" evidence="1">
    <location>
        <begin position="505"/>
        <end position="531"/>
    </location>
</feature>
<reference evidence="3 4" key="1">
    <citation type="journal article" date="2010" name="Nature">
        <title>The Ectocarpus genome and the independent evolution of multicellularity in brown algae.</title>
        <authorList>
            <person name="Cock J.M."/>
            <person name="Sterck L."/>
            <person name="Rouze P."/>
            <person name="Scornet D."/>
            <person name="Allen A.E."/>
            <person name="Amoutzias G."/>
            <person name="Anthouard V."/>
            <person name="Artiguenave F."/>
            <person name="Aury J.M."/>
            <person name="Badger J.H."/>
            <person name="Beszteri B."/>
            <person name="Billiau K."/>
            <person name="Bonnet E."/>
            <person name="Bothwell J.H."/>
            <person name="Bowler C."/>
            <person name="Boyen C."/>
            <person name="Brownlee C."/>
            <person name="Carrano C.J."/>
            <person name="Charrier B."/>
            <person name="Cho G.Y."/>
            <person name="Coelho S.M."/>
            <person name="Collen J."/>
            <person name="Corre E."/>
            <person name="Da Silva C."/>
            <person name="Delage L."/>
            <person name="Delaroque N."/>
            <person name="Dittami S.M."/>
            <person name="Doulbeau S."/>
            <person name="Elias M."/>
            <person name="Farnham G."/>
            <person name="Gachon C.M."/>
            <person name="Gschloessl B."/>
            <person name="Heesch S."/>
            <person name="Jabbari K."/>
            <person name="Jubin C."/>
            <person name="Kawai H."/>
            <person name="Kimura K."/>
            <person name="Kloareg B."/>
            <person name="Kupper F.C."/>
            <person name="Lang D."/>
            <person name="Le Bail A."/>
            <person name="Leblanc C."/>
            <person name="Lerouge P."/>
            <person name="Lohr M."/>
            <person name="Lopez P.J."/>
            <person name="Martens C."/>
            <person name="Maumus F."/>
            <person name="Michel G."/>
            <person name="Miranda-Saavedra D."/>
            <person name="Morales J."/>
            <person name="Moreau H."/>
            <person name="Motomura T."/>
            <person name="Nagasato C."/>
            <person name="Napoli C.A."/>
            <person name="Nelson D.R."/>
            <person name="Nyvall-Collen P."/>
            <person name="Peters A.F."/>
            <person name="Pommier C."/>
            <person name="Potin P."/>
            <person name="Poulain J."/>
            <person name="Quesneville H."/>
            <person name="Read B."/>
            <person name="Rensing S.A."/>
            <person name="Ritter A."/>
            <person name="Rousvoal S."/>
            <person name="Samanta M."/>
            <person name="Samson G."/>
            <person name="Schroeder D.C."/>
            <person name="Segurens B."/>
            <person name="Strittmatter M."/>
            <person name="Tonon T."/>
            <person name="Tregear J.W."/>
            <person name="Valentin K."/>
            <person name="von Dassow P."/>
            <person name="Yamagishi T."/>
            <person name="Van de Peer Y."/>
            <person name="Wincker P."/>
        </authorList>
    </citation>
    <scope>NUCLEOTIDE SEQUENCE [LARGE SCALE GENOMIC DNA]</scope>
    <source>
        <strain evidence="4">Ec32 / CCAP1310/4</strain>
    </source>
</reference>
<feature type="domain" description="Ubiquitin-activating enzyme E1 four-helix bundle" evidence="2">
    <location>
        <begin position="44"/>
        <end position="86"/>
    </location>
</feature>
<feature type="region of interest" description="Disordered" evidence="1">
    <location>
        <begin position="500"/>
        <end position="557"/>
    </location>
</feature>
<dbReference type="SUPFAM" id="SSF69572">
    <property type="entry name" value="Activating enzymes of the ubiquitin-like proteins"/>
    <property type="match status" value="2"/>
</dbReference>
<sequence length="746" mass="79886">MHLRPCQGSLSARESVTSGLLSASEYELQQTKFERLAAEEARLFCRHVQLHLCFAALHVFWQEHGHLPIALDRDQANEVVRIAEELLEIGRDVPAGFSPQPGSIDVALCRRVAGISRVPVPSVSFQLGGLVAATALDLVQAYRPRECSRGNLEGPSGGNNARTTKEHPPAPGEEPASQWLLVDELDSGLSGRDQGRTVEWMGCAKDPLPLQAWLGTDLSNKFASARIAVIGCGRLGRDVARCLLHTGACTNPRGRMVFIDHEDDYSIYASSSPGTTPFHAECDVIQGRAAVLRELVSGHIGPGGSRMSAFGGAVQDTDTEIDLWEGIDAVVVCAGRGIAGEGRRGRGGGTADGAGGMAGDCEALVRFVSHKCTLHSKPLVWGWAGSGGEGGAGVEVMAPCRTSCLICSSHGGVKEMTERRTSSSVEAVPSRDRRARRASCSTPGNCCRDEIGGEAWDPKDRCFGVARSAVAGVMVAELAKVLKPRCRRDELRNWTLKADSSCHCGNEDSPSKSWRSESHDDKTKEGDKPRLTPESVSGLLSQPAGKGGSTHIRPVVTSPDPPLMVLSTSFDPFSGDSLRAIPEGFTEWGVEEIRPSVEIISAPRLPNVDVGNPFSLRTLISLVFARFGVVAKSVAAAAPGSECRVGSGGCQELGGAFGGNILWAEWERAEGNNSRQDGRRTGGVVCKMDQNVLSLWQQRVLSSSTHGEPGRRTSCEGKEPRFLFLDVRGVMGEENAVLPVLKYWVR</sequence>
<keyword evidence="4" id="KW-1185">Reference proteome</keyword>
<protein>
    <submittedName>
        <fullName evidence="3">Ubiquitin-activating enzyme E1 1</fullName>
    </submittedName>
</protein>
<gene>
    <name evidence="3" type="ORF">Esi_0894_0003</name>
</gene>
<dbReference type="InParanoid" id="D7G8L2"/>
<evidence type="ECO:0000259" key="2">
    <source>
        <dbReference type="Pfam" id="PF16191"/>
    </source>
</evidence>
<dbReference type="OrthoDB" id="10324904at2759"/>
<dbReference type="InterPro" id="IPR032420">
    <property type="entry name" value="E1_4HB"/>
</dbReference>
<accession>D7G8L2</accession>
<proteinExistence type="predicted"/>
<dbReference type="Pfam" id="PF16191">
    <property type="entry name" value="E1_4HB"/>
    <property type="match status" value="1"/>
</dbReference>
<dbReference type="Gene3D" id="3.40.50.12550">
    <property type="entry name" value="Ubiquitin-activating enzyme E1, inactive adenylation domain, subdomain 2"/>
    <property type="match status" value="1"/>
</dbReference>
<name>D7G8L2_ECTSI</name>
<organism evidence="3 4">
    <name type="scientific">Ectocarpus siliculosus</name>
    <name type="common">Brown alga</name>
    <name type="synonym">Conferva siliculosa</name>
    <dbReference type="NCBI Taxonomy" id="2880"/>
    <lineage>
        <taxon>Eukaryota</taxon>
        <taxon>Sar</taxon>
        <taxon>Stramenopiles</taxon>
        <taxon>Ochrophyta</taxon>
        <taxon>PX clade</taxon>
        <taxon>Phaeophyceae</taxon>
        <taxon>Ectocarpales</taxon>
        <taxon>Ectocarpaceae</taxon>
        <taxon>Ectocarpus</taxon>
    </lineage>
</organism>
<dbReference type="Proteomes" id="UP000002630">
    <property type="component" value="Unassembled WGS sequence"/>
</dbReference>
<dbReference type="GO" id="GO:0008641">
    <property type="term" value="F:ubiquitin-like modifier activating enzyme activity"/>
    <property type="evidence" value="ECO:0007669"/>
    <property type="project" value="InterPro"/>
</dbReference>
<dbReference type="STRING" id="2880.D7G8L2"/>
<evidence type="ECO:0000256" key="1">
    <source>
        <dbReference type="SAM" id="MobiDB-lite"/>
    </source>
</evidence>
<evidence type="ECO:0000313" key="4">
    <source>
        <dbReference type="Proteomes" id="UP000002630"/>
    </source>
</evidence>